<dbReference type="InterPro" id="IPR002182">
    <property type="entry name" value="NB-ARC"/>
</dbReference>
<dbReference type="GO" id="GO:0043531">
    <property type="term" value="F:ADP binding"/>
    <property type="evidence" value="ECO:0007669"/>
    <property type="project" value="InterPro"/>
</dbReference>
<dbReference type="Proteomes" id="UP000008311">
    <property type="component" value="Unassembled WGS sequence"/>
</dbReference>
<feature type="domain" description="NB-ARC" evidence="1">
    <location>
        <begin position="3"/>
        <end position="120"/>
    </location>
</feature>
<gene>
    <name evidence="2" type="ORF">RCOM_0108690</name>
</gene>
<dbReference type="SUPFAM" id="SSF52540">
    <property type="entry name" value="P-loop containing nucleoside triphosphate hydrolases"/>
    <property type="match status" value="1"/>
</dbReference>
<dbReference type="AlphaFoldDB" id="B9T1X8"/>
<sequence>MEELLRTMIRRLQLRQENMLPAFEGIDTMNELLLIEKLREYLIEKRYLEIFYDVWGIDFWGYIMIALPDNGKGKRVIITTCNAGVAPSPNQSPFYHVFKLQPLLKREAYELFCKKVFQSNGGICLPELQQLSHAIVEKCEGLPLAIVTIGCTGN</sequence>
<dbReference type="EMBL" id="EQ974362">
    <property type="protein sequence ID" value="EEF30141.1"/>
    <property type="molecule type" value="Genomic_DNA"/>
</dbReference>
<accession>B9T1X8</accession>
<dbReference type="InterPro" id="IPR044974">
    <property type="entry name" value="Disease_R_plants"/>
</dbReference>
<evidence type="ECO:0000313" key="2">
    <source>
        <dbReference type="EMBL" id="EEF30141.1"/>
    </source>
</evidence>
<evidence type="ECO:0000259" key="1">
    <source>
        <dbReference type="Pfam" id="PF00931"/>
    </source>
</evidence>
<dbReference type="Gene3D" id="3.40.50.300">
    <property type="entry name" value="P-loop containing nucleotide triphosphate hydrolases"/>
    <property type="match status" value="1"/>
</dbReference>
<dbReference type="InterPro" id="IPR027417">
    <property type="entry name" value="P-loop_NTPase"/>
</dbReference>
<keyword evidence="3" id="KW-1185">Reference proteome</keyword>
<dbReference type="PANTHER" id="PTHR23155">
    <property type="entry name" value="DISEASE RESISTANCE PROTEIN RP"/>
    <property type="match status" value="1"/>
</dbReference>
<dbReference type="Gene3D" id="1.10.8.430">
    <property type="entry name" value="Helical domain of apoptotic protease-activating factors"/>
    <property type="match status" value="1"/>
</dbReference>
<dbReference type="Pfam" id="PF00931">
    <property type="entry name" value="NB-ARC"/>
    <property type="match status" value="1"/>
</dbReference>
<name>B9T1X8_RICCO</name>
<reference evidence="3" key="1">
    <citation type="journal article" date="2010" name="Nat. Biotechnol.">
        <title>Draft genome sequence of the oilseed species Ricinus communis.</title>
        <authorList>
            <person name="Chan A.P."/>
            <person name="Crabtree J."/>
            <person name="Zhao Q."/>
            <person name="Lorenzi H."/>
            <person name="Orvis J."/>
            <person name="Puiu D."/>
            <person name="Melake-Berhan A."/>
            <person name="Jones K.M."/>
            <person name="Redman J."/>
            <person name="Chen G."/>
            <person name="Cahoon E.B."/>
            <person name="Gedil M."/>
            <person name="Stanke M."/>
            <person name="Haas B.J."/>
            <person name="Wortman J.R."/>
            <person name="Fraser-Liggett C.M."/>
            <person name="Ravel J."/>
            <person name="Rabinowicz P.D."/>
        </authorList>
    </citation>
    <scope>NUCLEOTIDE SEQUENCE [LARGE SCALE GENOMIC DNA]</scope>
    <source>
        <strain evidence="3">cv. Hale</strain>
    </source>
</reference>
<organism evidence="2 3">
    <name type="scientific">Ricinus communis</name>
    <name type="common">Castor bean</name>
    <dbReference type="NCBI Taxonomy" id="3988"/>
    <lineage>
        <taxon>Eukaryota</taxon>
        <taxon>Viridiplantae</taxon>
        <taxon>Streptophyta</taxon>
        <taxon>Embryophyta</taxon>
        <taxon>Tracheophyta</taxon>
        <taxon>Spermatophyta</taxon>
        <taxon>Magnoliopsida</taxon>
        <taxon>eudicotyledons</taxon>
        <taxon>Gunneridae</taxon>
        <taxon>Pentapetalae</taxon>
        <taxon>rosids</taxon>
        <taxon>fabids</taxon>
        <taxon>Malpighiales</taxon>
        <taxon>Euphorbiaceae</taxon>
        <taxon>Acalyphoideae</taxon>
        <taxon>Acalypheae</taxon>
        <taxon>Ricinus</taxon>
    </lineage>
</organism>
<dbReference type="GO" id="GO:0006952">
    <property type="term" value="P:defense response"/>
    <property type="evidence" value="ECO:0007669"/>
    <property type="project" value="InterPro"/>
</dbReference>
<dbReference type="STRING" id="3988.B9T1X8"/>
<dbReference type="PANTHER" id="PTHR23155:SF1205">
    <property type="entry name" value="DISEASE RESISTANCE PROTEIN RPM1"/>
    <property type="match status" value="1"/>
</dbReference>
<dbReference type="InParanoid" id="B9T1X8"/>
<dbReference type="eggNOG" id="KOG4658">
    <property type="taxonomic scope" value="Eukaryota"/>
</dbReference>
<dbReference type="InterPro" id="IPR042197">
    <property type="entry name" value="Apaf_helical"/>
</dbReference>
<proteinExistence type="predicted"/>
<protein>
    <recommendedName>
        <fullName evidence="1">NB-ARC domain-containing protein</fullName>
    </recommendedName>
</protein>
<evidence type="ECO:0000313" key="3">
    <source>
        <dbReference type="Proteomes" id="UP000008311"/>
    </source>
</evidence>